<feature type="signal peptide" evidence="1">
    <location>
        <begin position="1"/>
        <end position="16"/>
    </location>
</feature>
<reference evidence="2" key="2">
    <citation type="submission" date="2023-04" db="EMBL/GenBank/DDBJ databases">
        <authorList>
            <person name="Bruccoleri R.E."/>
            <person name="Oakeley E.J."/>
            <person name="Faust A.-M."/>
            <person name="Dessus-Babus S."/>
            <person name="Altorfer M."/>
            <person name="Burckhardt D."/>
            <person name="Oertli M."/>
            <person name="Naumann U."/>
            <person name="Petersen F."/>
            <person name="Wong J."/>
        </authorList>
    </citation>
    <scope>NUCLEOTIDE SEQUENCE</scope>
    <source>
        <strain evidence="2">GSM-AAB239-AS_SAM_17_03QT</strain>
        <tissue evidence="2">Leaf</tissue>
    </source>
</reference>
<evidence type="ECO:0008006" key="5">
    <source>
        <dbReference type="Google" id="ProtNLM"/>
    </source>
</evidence>
<reference evidence="2" key="1">
    <citation type="journal article" date="2023" name="GigaByte">
        <title>Genome assembly of the bearded iris, Iris pallida Lam.</title>
        <authorList>
            <person name="Bruccoleri R.E."/>
            <person name="Oakeley E.J."/>
            <person name="Faust A.M.E."/>
            <person name="Altorfer M."/>
            <person name="Dessus-Babus S."/>
            <person name="Burckhardt D."/>
            <person name="Oertli M."/>
            <person name="Naumann U."/>
            <person name="Petersen F."/>
            <person name="Wong J."/>
        </authorList>
    </citation>
    <scope>NUCLEOTIDE SEQUENCE</scope>
    <source>
        <strain evidence="2">GSM-AAB239-AS_SAM_17_03QT</strain>
    </source>
</reference>
<dbReference type="EMBL" id="JANAVB010016999">
    <property type="protein sequence ID" value="KAJ6831187.1"/>
    <property type="molecule type" value="Genomic_DNA"/>
</dbReference>
<keyword evidence="1" id="KW-0732">Signal</keyword>
<proteinExistence type="predicted"/>
<name>A0AAX6DWW8_IRIPA</name>
<keyword evidence="4" id="KW-1185">Reference proteome</keyword>
<sequence length="64" mass="7043">MSFSLVLIRLLRLTRSSLSCWSTAFVGADEEEVMEARAISIPFKGIPMASSLSQGSCQRFGLIF</sequence>
<gene>
    <name evidence="2" type="ORF">M6B38_222640</name>
    <name evidence="3" type="ORF">M6B38_350745</name>
</gene>
<dbReference type="Proteomes" id="UP001140949">
    <property type="component" value="Unassembled WGS sequence"/>
</dbReference>
<dbReference type="EMBL" id="JANAVB010041419">
    <property type="protein sequence ID" value="KAJ6796244.1"/>
    <property type="molecule type" value="Genomic_DNA"/>
</dbReference>
<evidence type="ECO:0000313" key="2">
    <source>
        <dbReference type="EMBL" id="KAJ6796244.1"/>
    </source>
</evidence>
<comment type="caution">
    <text evidence="2">The sequence shown here is derived from an EMBL/GenBank/DDBJ whole genome shotgun (WGS) entry which is preliminary data.</text>
</comment>
<protein>
    <recommendedName>
        <fullName evidence="5">Secreted protein</fullName>
    </recommendedName>
</protein>
<dbReference type="AlphaFoldDB" id="A0AAX6DWW8"/>
<organism evidence="2 4">
    <name type="scientific">Iris pallida</name>
    <name type="common">Sweet iris</name>
    <dbReference type="NCBI Taxonomy" id="29817"/>
    <lineage>
        <taxon>Eukaryota</taxon>
        <taxon>Viridiplantae</taxon>
        <taxon>Streptophyta</taxon>
        <taxon>Embryophyta</taxon>
        <taxon>Tracheophyta</taxon>
        <taxon>Spermatophyta</taxon>
        <taxon>Magnoliopsida</taxon>
        <taxon>Liliopsida</taxon>
        <taxon>Asparagales</taxon>
        <taxon>Iridaceae</taxon>
        <taxon>Iridoideae</taxon>
        <taxon>Irideae</taxon>
        <taxon>Iris</taxon>
    </lineage>
</organism>
<accession>A0AAX6DWW8</accession>
<evidence type="ECO:0000313" key="4">
    <source>
        <dbReference type="Proteomes" id="UP001140949"/>
    </source>
</evidence>
<feature type="chain" id="PRO_5044718617" description="Secreted protein" evidence="1">
    <location>
        <begin position="17"/>
        <end position="64"/>
    </location>
</feature>
<evidence type="ECO:0000256" key="1">
    <source>
        <dbReference type="SAM" id="SignalP"/>
    </source>
</evidence>
<evidence type="ECO:0000313" key="3">
    <source>
        <dbReference type="EMBL" id="KAJ6831187.1"/>
    </source>
</evidence>